<reference evidence="5 6" key="1">
    <citation type="submission" date="2017-04" db="EMBL/GenBank/DDBJ databases">
        <title>Complete Genome Sequence of Streptomyces gilvosporeus F607, a Capable Producer of Natamycin.</title>
        <authorList>
            <person name="Zong G."/>
            <person name="Zhong C."/>
            <person name="Fu J."/>
            <person name="Qin R."/>
            <person name="Cao G."/>
        </authorList>
    </citation>
    <scope>NUCLEOTIDE SEQUENCE [LARGE SCALE GENOMIC DNA]</scope>
    <source>
        <strain evidence="5 6">F607</strain>
    </source>
</reference>
<dbReference type="GO" id="GO:0000150">
    <property type="term" value="F:DNA strand exchange activity"/>
    <property type="evidence" value="ECO:0007669"/>
    <property type="project" value="InterPro"/>
</dbReference>
<dbReference type="KEGG" id="sgv:B1H19_02185"/>
<dbReference type="Proteomes" id="UP000192726">
    <property type="component" value="Chromosome"/>
</dbReference>
<feature type="compositionally biased region" description="Low complexity" evidence="3">
    <location>
        <begin position="142"/>
        <end position="159"/>
    </location>
</feature>
<name>A0A1V0TJN4_9ACTN</name>
<dbReference type="EMBL" id="CP020569">
    <property type="protein sequence ID" value="ARF53145.1"/>
    <property type="molecule type" value="Genomic_DNA"/>
</dbReference>
<feature type="region of interest" description="Disordered" evidence="3">
    <location>
        <begin position="134"/>
        <end position="172"/>
    </location>
</feature>
<dbReference type="PANTHER" id="PTHR30461">
    <property type="entry name" value="DNA-INVERTASE FROM LAMBDOID PROPHAGE"/>
    <property type="match status" value="1"/>
</dbReference>
<evidence type="ECO:0000256" key="2">
    <source>
        <dbReference type="ARBA" id="ARBA00023172"/>
    </source>
</evidence>
<gene>
    <name evidence="5" type="ORF">B1H19_02185</name>
</gene>
<dbReference type="Gene3D" id="3.90.1750.20">
    <property type="entry name" value="Putative Large Serine Recombinase, Chain B, Domain 2"/>
    <property type="match status" value="1"/>
</dbReference>
<dbReference type="InterPro" id="IPR050639">
    <property type="entry name" value="SSR_resolvase"/>
</dbReference>
<dbReference type="PROSITE" id="PS51737">
    <property type="entry name" value="RECOMBINASE_DNA_BIND"/>
    <property type="match status" value="1"/>
</dbReference>
<sequence length="184" mass="20223">MSGESAYSIAKAFNAEGITPQAARTWSSTMIAKMLRNPRYAGIVSYAGKHRVEAATAGDGWSLVLFDDEGRPLLGTWEPIVTPKLWSQVQFEWQRRRQKAGIKPGESGTAPVNKYLLSGILRCNKCHRGLVGHSYRQRKSGPPATTCARPPTEEAAAEPPSRRRLPTEPPVTLPKGVRGLWCRG</sequence>
<evidence type="ECO:0000313" key="6">
    <source>
        <dbReference type="Proteomes" id="UP000192726"/>
    </source>
</evidence>
<organism evidence="5 6">
    <name type="scientific">Streptomyces gilvosporeus</name>
    <dbReference type="NCBI Taxonomy" id="553510"/>
    <lineage>
        <taxon>Bacteria</taxon>
        <taxon>Bacillati</taxon>
        <taxon>Actinomycetota</taxon>
        <taxon>Actinomycetes</taxon>
        <taxon>Kitasatosporales</taxon>
        <taxon>Streptomycetaceae</taxon>
        <taxon>Streptomyces</taxon>
    </lineage>
</organism>
<keyword evidence="1" id="KW-0238">DNA-binding</keyword>
<accession>A0A1V0TJN4</accession>
<keyword evidence="6" id="KW-1185">Reference proteome</keyword>
<dbReference type="STRING" id="553510.B1H19_02185"/>
<evidence type="ECO:0000256" key="3">
    <source>
        <dbReference type="SAM" id="MobiDB-lite"/>
    </source>
</evidence>
<evidence type="ECO:0000256" key="1">
    <source>
        <dbReference type="ARBA" id="ARBA00023125"/>
    </source>
</evidence>
<dbReference type="RefSeq" id="WP_083102576.1">
    <property type="nucleotide sequence ID" value="NZ_CP020569.1"/>
</dbReference>
<dbReference type="GO" id="GO:0003677">
    <property type="term" value="F:DNA binding"/>
    <property type="evidence" value="ECO:0007669"/>
    <property type="project" value="UniProtKB-KW"/>
</dbReference>
<dbReference type="AlphaFoldDB" id="A0A1V0TJN4"/>
<evidence type="ECO:0000313" key="5">
    <source>
        <dbReference type="EMBL" id="ARF53145.1"/>
    </source>
</evidence>
<keyword evidence="2" id="KW-0233">DNA recombination</keyword>
<dbReference type="InterPro" id="IPR011109">
    <property type="entry name" value="DNA_bind_recombinase_dom"/>
</dbReference>
<dbReference type="PANTHER" id="PTHR30461:SF2">
    <property type="entry name" value="SERINE RECOMBINASE PINE-RELATED"/>
    <property type="match status" value="1"/>
</dbReference>
<feature type="domain" description="Recombinase" evidence="4">
    <location>
        <begin position="1"/>
        <end position="100"/>
    </location>
</feature>
<protein>
    <recommendedName>
        <fullName evidence="4">Recombinase domain-containing protein</fullName>
    </recommendedName>
</protein>
<proteinExistence type="predicted"/>
<evidence type="ECO:0000259" key="4">
    <source>
        <dbReference type="PROSITE" id="PS51737"/>
    </source>
</evidence>
<dbReference type="Pfam" id="PF07508">
    <property type="entry name" value="Recombinase"/>
    <property type="match status" value="1"/>
</dbReference>
<dbReference type="InterPro" id="IPR038109">
    <property type="entry name" value="DNA_bind_recomb_sf"/>
</dbReference>